<dbReference type="PANTHER" id="PTHR41349">
    <property type="match status" value="1"/>
</dbReference>
<dbReference type="PANTHER" id="PTHR41349:SF1">
    <property type="entry name" value="PROTEIN CBG08683"/>
    <property type="match status" value="1"/>
</dbReference>
<evidence type="ECO:0000313" key="9">
    <source>
        <dbReference type="Proteomes" id="UP000315783"/>
    </source>
</evidence>
<name>A0A545UPA0_9HYPO</name>
<keyword evidence="4" id="KW-0378">Hydrolase</keyword>
<evidence type="ECO:0000313" key="8">
    <source>
        <dbReference type="EMBL" id="TQV91263.1"/>
    </source>
</evidence>
<evidence type="ECO:0000256" key="4">
    <source>
        <dbReference type="ARBA" id="ARBA00022801"/>
    </source>
</evidence>
<dbReference type="EMBL" id="SPUK01000020">
    <property type="protein sequence ID" value="TQV91263.1"/>
    <property type="molecule type" value="Genomic_DNA"/>
</dbReference>
<comment type="caution">
    <text evidence="8">The sequence shown here is derived from an EMBL/GenBank/DDBJ whole genome shotgun (WGS) entry which is preliminary data.</text>
</comment>
<feature type="signal peptide" evidence="5">
    <location>
        <begin position="1"/>
        <end position="21"/>
    </location>
</feature>
<dbReference type="GO" id="GO:0004563">
    <property type="term" value="F:beta-N-acetylhexosaminidase activity"/>
    <property type="evidence" value="ECO:0007669"/>
    <property type="project" value="UniProtKB-EC"/>
</dbReference>
<accession>A0A545UPA0</accession>
<dbReference type="Gene3D" id="3.60.10.10">
    <property type="entry name" value="Endonuclease/exonuclease/phosphatase"/>
    <property type="match status" value="1"/>
</dbReference>
<dbReference type="SUPFAM" id="SSF56219">
    <property type="entry name" value="DNase I-like"/>
    <property type="match status" value="1"/>
</dbReference>
<dbReference type="EC" id="3.2.1.52" evidence="3"/>
<feature type="chain" id="PRO_5022122884" description="beta-N-acetylhexosaminidase" evidence="5">
    <location>
        <begin position="22"/>
        <end position="634"/>
    </location>
</feature>
<dbReference type="InterPro" id="IPR025705">
    <property type="entry name" value="Beta_hexosaminidase_sua/sub"/>
</dbReference>
<dbReference type="InterPro" id="IPR015883">
    <property type="entry name" value="Glyco_hydro_20_cat"/>
</dbReference>
<reference evidence="8 9" key="1">
    <citation type="journal article" date="2019" name="Appl. Microbiol. Biotechnol.">
        <title>Genome sequence of Isaria javanica and comparative genome analysis insights into family S53 peptidase evolution in fungal entomopathogens.</title>
        <authorList>
            <person name="Lin R."/>
            <person name="Zhang X."/>
            <person name="Xin B."/>
            <person name="Zou M."/>
            <person name="Gao Y."/>
            <person name="Qin F."/>
            <person name="Hu Q."/>
            <person name="Xie B."/>
            <person name="Cheng X."/>
        </authorList>
    </citation>
    <scope>NUCLEOTIDE SEQUENCE [LARGE SCALE GENOMIC DNA]</scope>
    <source>
        <strain evidence="8 9">IJ1G</strain>
    </source>
</reference>
<dbReference type="AlphaFoldDB" id="A0A545UPA0"/>
<organism evidence="8 9">
    <name type="scientific">Cordyceps javanica</name>
    <dbReference type="NCBI Taxonomy" id="43265"/>
    <lineage>
        <taxon>Eukaryota</taxon>
        <taxon>Fungi</taxon>
        <taxon>Dikarya</taxon>
        <taxon>Ascomycota</taxon>
        <taxon>Pezizomycotina</taxon>
        <taxon>Sordariomycetes</taxon>
        <taxon>Hypocreomycetidae</taxon>
        <taxon>Hypocreales</taxon>
        <taxon>Cordycipitaceae</taxon>
        <taxon>Cordyceps</taxon>
    </lineage>
</organism>
<keyword evidence="8" id="KW-0269">Exonuclease</keyword>
<dbReference type="InterPro" id="IPR005135">
    <property type="entry name" value="Endo/exonuclease/phosphatase"/>
</dbReference>
<dbReference type="Pfam" id="PF03372">
    <property type="entry name" value="Exo_endo_phos"/>
    <property type="match status" value="1"/>
</dbReference>
<feature type="domain" description="Endonuclease/exonuclease/phosphatase" evidence="7">
    <location>
        <begin position="231"/>
        <end position="491"/>
    </location>
</feature>
<keyword evidence="5" id="KW-0732">Signal</keyword>
<dbReference type="Proteomes" id="UP000315783">
    <property type="component" value="Unassembled WGS sequence"/>
</dbReference>
<evidence type="ECO:0000256" key="2">
    <source>
        <dbReference type="ARBA" id="ARBA00006285"/>
    </source>
</evidence>
<feature type="domain" description="Glycoside hydrolase family 20 catalytic" evidence="6">
    <location>
        <begin position="492"/>
        <end position="582"/>
    </location>
</feature>
<proteinExistence type="inferred from homology"/>
<dbReference type="GO" id="GO:0005975">
    <property type="term" value="P:carbohydrate metabolic process"/>
    <property type="evidence" value="ECO:0007669"/>
    <property type="project" value="InterPro"/>
</dbReference>
<evidence type="ECO:0000256" key="3">
    <source>
        <dbReference type="ARBA" id="ARBA00012663"/>
    </source>
</evidence>
<sequence length="634" mass="69813">MRFHTIVAALVPAYLSWQASAKSIVRSANNLQYTTDKPAFTFNYSANTPDKTNWVAVYPKGYDPAAADQRKEYLYWAYAPDSSGSVNINPAYVEPGEYTAYLLAKNGYDKLAGPVRAVNRGETGPVEFIVNSFTTQNAREKEAFSAPVGGLVKGRLQPPSFTLVWDSSRSSWVRVSKDGVISGMPSRGDRGTTKAIVRATAEDGSEKDLVVIIPVKAVDAPMVDKLKVTTMNIWVGGAFVHNSHYKLVSYLADTNSDVIGLQETVKPGDAGTRLANALGYYHHDKGDRAILSRYPIVENLESNYAADAVRIQLDGADSEIIFYTAHLGYTPYGPYDFCFSNMTAEQVTKREADSGRTPQIMDISAAIAKHVPNADKVPVFLTGDLNAPSHLDWVNATKSQHCGVASYDWPTSRYPVEAGLKDTFRELYPDPAENPGNTWSPVHPASEEPPDRIDFIYYGGNGVKPLWSIANIVGSNKAVPDQWNNDWPTDHKSYLDCGRGGWVDFENGPGFQRAYPFNDWCAPARSWRLIYAQDPRAGLSGEAAANVLGGEVAMWTETVDAASLDAIVWPRAAAAGESWWSGRYDADGRNRSMYDARARLSEMRERMLARGVRGAVITQLWCDQADTIDCSEEE</sequence>
<keyword evidence="8" id="KW-0540">Nuclease</keyword>
<dbReference type="GO" id="GO:0004527">
    <property type="term" value="F:exonuclease activity"/>
    <property type="evidence" value="ECO:0007669"/>
    <property type="project" value="UniProtKB-KW"/>
</dbReference>
<protein>
    <recommendedName>
        <fullName evidence="3">beta-N-acetylhexosaminidase</fullName>
        <ecNumber evidence="3">3.2.1.52</ecNumber>
    </recommendedName>
</protein>
<dbReference type="Gene3D" id="3.20.20.80">
    <property type="entry name" value="Glycosidases"/>
    <property type="match status" value="1"/>
</dbReference>
<comment type="catalytic activity">
    <reaction evidence="1">
        <text>Hydrolysis of terminal non-reducing N-acetyl-D-hexosamine residues in N-acetyl-beta-D-hexosaminides.</text>
        <dbReference type="EC" id="3.2.1.52"/>
    </reaction>
</comment>
<evidence type="ECO:0000256" key="1">
    <source>
        <dbReference type="ARBA" id="ARBA00001231"/>
    </source>
</evidence>
<gene>
    <name evidence="8" type="ORF">IF1G_10144</name>
</gene>
<evidence type="ECO:0000256" key="5">
    <source>
        <dbReference type="SAM" id="SignalP"/>
    </source>
</evidence>
<dbReference type="PRINTS" id="PR00738">
    <property type="entry name" value="GLHYDRLASE20"/>
</dbReference>
<dbReference type="SUPFAM" id="SSF51445">
    <property type="entry name" value="(Trans)glycosidases"/>
    <property type="match status" value="1"/>
</dbReference>
<comment type="similarity">
    <text evidence="2">Belongs to the glycosyl hydrolase 20 family.</text>
</comment>
<dbReference type="InterPro" id="IPR036691">
    <property type="entry name" value="Endo/exonu/phosph_ase_sf"/>
</dbReference>
<evidence type="ECO:0000259" key="7">
    <source>
        <dbReference type="Pfam" id="PF03372"/>
    </source>
</evidence>
<dbReference type="Pfam" id="PF00728">
    <property type="entry name" value="Glyco_hydro_20"/>
    <property type="match status" value="1"/>
</dbReference>
<dbReference type="InterPro" id="IPR017853">
    <property type="entry name" value="GH"/>
</dbReference>
<keyword evidence="9" id="KW-1185">Reference proteome</keyword>
<evidence type="ECO:0000259" key="6">
    <source>
        <dbReference type="Pfam" id="PF00728"/>
    </source>
</evidence>